<dbReference type="Proteomes" id="UP001385892">
    <property type="component" value="Unassembled WGS sequence"/>
</dbReference>
<dbReference type="PANTHER" id="PTHR47691:SF3">
    <property type="entry name" value="HTH-TYPE TRANSCRIPTIONAL REGULATOR RV0890C-RELATED"/>
    <property type="match status" value="1"/>
</dbReference>
<dbReference type="Gene3D" id="1.25.40.10">
    <property type="entry name" value="Tetratricopeptide repeat domain"/>
    <property type="match status" value="1"/>
</dbReference>
<dbReference type="PANTHER" id="PTHR47691">
    <property type="entry name" value="REGULATOR-RELATED"/>
    <property type="match status" value="1"/>
</dbReference>
<organism evidence="1 2">
    <name type="scientific">Variovorax rhizosphaerae</name>
    <dbReference type="NCBI Taxonomy" id="1836200"/>
    <lineage>
        <taxon>Bacteria</taxon>
        <taxon>Pseudomonadati</taxon>
        <taxon>Pseudomonadota</taxon>
        <taxon>Betaproteobacteria</taxon>
        <taxon>Burkholderiales</taxon>
        <taxon>Comamonadaceae</taxon>
        <taxon>Variovorax</taxon>
    </lineage>
</organism>
<sequence length="819" mass="92033">MRSLFEAQQAVLAGMTSDSDRFSYVGSILRSLFQTAAVTALEIVRELTPDPLENTDLAALAKRFDKPSDGLPVEVLELVTPIIRGHVQRTYHLGWFERDPHHGDTLASAATAWISFRNRKPGHGVVSKADIDEWTPKLSRLLQRSLACFSMTLPRVEPEGLKVRIGNQDLELRTPIVREGCPIVVSGVAARKGIWKLHGQTLAWAASDSFSIDLAQGSVFAEFEASTADKFGVVAVDFEGQQRMVFSNVPVRQTSTFEGRAQELGKLMAWINDPEERMLLIYGDGGFGKTTLALEFLNRIFDGETTLAYKPPSVVSYYSAKMTRWTDQGLVHLQGISGAMEDCVRELMFCLGPVLDKSYYQLNGTALIDKVATEFKKQGFDHDDVLIVLDNTETLATSPESVEALGVFLKQVGRKLGRVLLTSRRREQTAFEPLQVSALSDSECISLMRRLAGDHHTVAILQAGDATLRKYSNKLGNKPLLIDILVKYLARSTIGIEDAVDQVFRKSSDELQEFLYEDAWLRINELQRDVFLVLVSTAVPLDGKCVGDACALVEIQHIEFQKALDETYFGMVTDYGDRYDLQLVDMAEQFFRGKLKRRGEVGRERIEQFARQVDTLATDRQRAQQEYRSDRVAEGFRSSYAKAAKIAAERGDFGGAEENFQLALLEEPMNAALHDRFAWFLLNRRQRPELARPQAERAVKLDPDSADASLTLALCWYRLNELDKGDAEIKAAQRKGKAVELCQLRMGIARYYAAKEVGGTGRGYELLKEGKRYIEEALRALDPASPYLAKNLREAYRYERSLLALEYQFNRSSLRSEDH</sequence>
<dbReference type="EMBL" id="JBBKZT010000013">
    <property type="protein sequence ID" value="MEJ8850185.1"/>
    <property type="molecule type" value="Genomic_DNA"/>
</dbReference>
<gene>
    <name evidence="1" type="ORF">WKW82_26330</name>
</gene>
<dbReference type="SUPFAM" id="SSF48452">
    <property type="entry name" value="TPR-like"/>
    <property type="match status" value="1"/>
</dbReference>
<dbReference type="InterPro" id="IPR027417">
    <property type="entry name" value="P-loop_NTPase"/>
</dbReference>
<evidence type="ECO:0000313" key="2">
    <source>
        <dbReference type="Proteomes" id="UP001385892"/>
    </source>
</evidence>
<name>A0ABU8WRK3_9BURK</name>
<dbReference type="InterPro" id="IPR011990">
    <property type="entry name" value="TPR-like_helical_dom_sf"/>
</dbReference>
<evidence type="ECO:0000313" key="1">
    <source>
        <dbReference type="EMBL" id="MEJ8850185.1"/>
    </source>
</evidence>
<keyword evidence="2" id="KW-1185">Reference proteome</keyword>
<dbReference type="RefSeq" id="WP_340345427.1">
    <property type="nucleotide sequence ID" value="NZ_JBBKZT010000013.1"/>
</dbReference>
<accession>A0ABU8WRK3</accession>
<proteinExistence type="predicted"/>
<reference evidence="1 2" key="1">
    <citation type="submission" date="2024-03" db="EMBL/GenBank/DDBJ databases">
        <title>Novel species of the genus Variovorax.</title>
        <authorList>
            <person name="Liu Q."/>
            <person name="Xin Y.-H."/>
        </authorList>
    </citation>
    <scope>NUCLEOTIDE SEQUENCE [LARGE SCALE GENOMIC DNA]</scope>
    <source>
        <strain evidence="1 2">KACC 18900</strain>
    </source>
</reference>
<protein>
    <submittedName>
        <fullName evidence="1">Uncharacterized protein</fullName>
    </submittedName>
</protein>
<dbReference type="SUPFAM" id="SSF52540">
    <property type="entry name" value="P-loop containing nucleoside triphosphate hydrolases"/>
    <property type="match status" value="1"/>
</dbReference>
<comment type="caution">
    <text evidence="1">The sequence shown here is derived from an EMBL/GenBank/DDBJ whole genome shotgun (WGS) entry which is preliminary data.</text>
</comment>
<dbReference type="Gene3D" id="3.40.50.300">
    <property type="entry name" value="P-loop containing nucleotide triphosphate hydrolases"/>
    <property type="match status" value="1"/>
</dbReference>